<reference evidence="3" key="1">
    <citation type="submission" date="2021-08" db="EMBL/GenBank/DDBJ databases">
        <authorList>
            <person name="Stevens D.C."/>
        </authorList>
    </citation>
    <scope>NUCLEOTIDE SEQUENCE</scope>
    <source>
        <strain evidence="3">DSM 53165</strain>
    </source>
</reference>
<name>A0ABS7TIN9_9BACT</name>
<dbReference type="RefSeq" id="WP_224189853.1">
    <property type="nucleotide sequence ID" value="NZ_JAIRAU010000001.1"/>
</dbReference>
<keyword evidence="4" id="KW-1185">Reference proteome</keyword>
<dbReference type="SUPFAM" id="SSF46955">
    <property type="entry name" value="Putative DNA-binding domain"/>
    <property type="match status" value="1"/>
</dbReference>
<dbReference type="Gene3D" id="1.10.1660.10">
    <property type="match status" value="1"/>
</dbReference>
<dbReference type="Proteomes" id="UP001139031">
    <property type="component" value="Unassembled WGS sequence"/>
</dbReference>
<feature type="region of interest" description="Disordered" evidence="1">
    <location>
        <begin position="89"/>
        <end position="111"/>
    </location>
</feature>
<comment type="caution">
    <text evidence="3">The sequence shown here is derived from an EMBL/GenBank/DDBJ whole genome shotgun (WGS) entry which is preliminary data.</text>
</comment>
<accession>A0ABS7TIN9</accession>
<organism evidence="3 4">
    <name type="scientific">Nannocystis pusilla</name>
    <dbReference type="NCBI Taxonomy" id="889268"/>
    <lineage>
        <taxon>Bacteria</taxon>
        <taxon>Pseudomonadati</taxon>
        <taxon>Myxococcota</taxon>
        <taxon>Polyangia</taxon>
        <taxon>Nannocystales</taxon>
        <taxon>Nannocystaceae</taxon>
        <taxon>Nannocystis</taxon>
    </lineage>
</organism>
<dbReference type="InterPro" id="IPR000551">
    <property type="entry name" value="MerR-type_HTH_dom"/>
</dbReference>
<evidence type="ECO:0000313" key="3">
    <source>
        <dbReference type="EMBL" id="MBZ5708098.1"/>
    </source>
</evidence>
<dbReference type="EMBL" id="JAIRAU010000001">
    <property type="protein sequence ID" value="MBZ5708098.1"/>
    <property type="molecule type" value="Genomic_DNA"/>
</dbReference>
<protein>
    <recommendedName>
        <fullName evidence="2">HTH merR-type domain-containing protein</fullName>
    </recommendedName>
</protein>
<evidence type="ECO:0000313" key="4">
    <source>
        <dbReference type="Proteomes" id="UP001139031"/>
    </source>
</evidence>
<proteinExistence type="predicted"/>
<gene>
    <name evidence="3" type="ORF">K7C98_02435</name>
</gene>
<sequence>MTERRRLDPSFATTTDIMEAAGITRRTVTAWINAGLLPRPIKISLGSPGGVFNRFPMSALGQARFVAAKRAEGLSLEQIAELLAAQAGAAARSKVRSRDAAPKSARATRRR</sequence>
<dbReference type="Pfam" id="PF13411">
    <property type="entry name" value="MerR_1"/>
    <property type="match status" value="1"/>
</dbReference>
<evidence type="ECO:0000259" key="2">
    <source>
        <dbReference type="Pfam" id="PF13411"/>
    </source>
</evidence>
<dbReference type="InterPro" id="IPR009061">
    <property type="entry name" value="DNA-bd_dom_put_sf"/>
</dbReference>
<feature type="domain" description="HTH merR-type" evidence="2">
    <location>
        <begin position="14"/>
        <end position="85"/>
    </location>
</feature>
<evidence type="ECO:0000256" key="1">
    <source>
        <dbReference type="SAM" id="MobiDB-lite"/>
    </source>
</evidence>